<dbReference type="VEuPathDB" id="TriTrypDB:TCSYLVIO_002031"/>
<feature type="compositionally biased region" description="Basic and acidic residues" evidence="1">
    <location>
        <begin position="98"/>
        <end position="133"/>
    </location>
</feature>
<protein>
    <submittedName>
        <fullName evidence="3">Mucin-associated surface protein (MASP)</fullName>
    </submittedName>
</protein>
<accession>A0A2V2XBD0</accession>
<evidence type="ECO:0000313" key="3">
    <source>
        <dbReference type="EMBL" id="PWV17805.1"/>
    </source>
</evidence>
<keyword evidence="2" id="KW-0732">Signal</keyword>
<dbReference type="AlphaFoldDB" id="A0A2V2XBD0"/>
<dbReference type="VEuPathDB" id="TriTrypDB:TcG_11955"/>
<dbReference type="VEuPathDB" id="TriTrypDB:C3747_16g58"/>
<organism evidence="3 4">
    <name type="scientific">Trypanosoma cruzi</name>
    <dbReference type="NCBI Taxonomy" id="5693"/>
    <lineage>
        <taxon>Eukaryota</taxon>
        <taxon>Discoba</taxon>
        <taxon>Euglenozoa</taxon>
        <taxon>Kinetoplastea</taxon>
        <taxon>Metakinetoplastina</taxon>
        <taxon>Trypanosomatida</taxon>
        <taxon>Trypanosomatidae</taxon>
        <taxon>Trypanosoma</taxon>
        <taxon>Schizotrypanum</taxon>
    </lineage>
</organism>
<evidence type="ECO:0000256" key="2">
    <source>
        <dbReference type="SAM" id="SignalP"/>
    </source>
</evidence>
<feature type="chain" id="PRO_5030059081" evidence="2">
    <location>
        <begin position="26"/>
        <end position="364"/>
    </location>
</feature>
<dbReference type="VEuPathDB" id="TriTrypDB:TcBrA4_0171840"/>
<dbReference type="VEuPathDB" id="TriTrypDB:Tc_MARK_6585"/>
<proteinExistence type="predicted"/>
<dbReference type="VEuPathDB" id="TriTrypDB:C4B63_1g1084"/>
<dbReference type="VEuPathDB" id="TriTrypDB:TcCLB.506499.160"/>
<feature type="compositionally biased region" description="Gly residues" evidence="1">
    <location>
        <begin position="34"/>
        <end position="45"/>
    </location>
</feature>
<dbReference type="OrthoDB" id="252306at2759"/>
<feature type="compositionally biased region" description="Polar residues" evidence="1">
    <location>
        <begin position="270"/>
        <end position="280"/>
    </location>
</feature>
<dbReference type="Proteomes" id="UP000246078">
    <property type="component" value="Unassembled WGS sequence"/>
</dbReference>
<feature type="compositionally biased region" description="Polar residues" evidence="1">
    <location>
        <begin position="235"/>
        <end position="257"/>
    </location>
</feature>
<evidence type="ECO:0000256" key="1">
    <source>
        <dbReference type="SAM" id="MobiDB-lite"/>
    </source>
</evidence>
<feature type="compositionally biased region" description="Basic and acidic residues" evidence="1">
    <location>
        <begin position="307"/>
        <end position="323"/>
    </location>
</feature>
<dbReference type="VEuPathDB" id="TriTrypDB:TcCLB.508873.30"/>
<gene>
    <name evidence="3" type="ORF">C3747_16g58</name>
</gene>
<feature type="compositionally biased region" description="Low complexity" evidence="1">
    <location>
        <begin position="136"/>
        <end position="163"/>
    </location>
</feature>
<dbReference type="EMBL" id="PRFC01000016">
    <property type="protein sequence ID" value="PWV17805.1"/>
    <property type="molecule type" value="Genomic_DNA"/>
</dbReference>
<feature type="compositionally biased region" description="Polar residues" evidence="1">
    <location>
        <begin position="333"/>
        <end position="342"/>
    </location>
</feature>
<feature type="compositionally biased region" description="Low complexity" evidence="1">
    <location>
        <begin position="46"/>
        <end position="65"/>
    </location>
</feature>
<feature type="compositionally biased region" description="Low complexity" evidence="1">
    <location>
        <begin position="281"/>
        <end position="294"/>
    </location>
</feature>
<dbReference type="VEuPathDB" id="TriTrypDB:TcYC6_0160070"/>
<feature type="region of interest" description="Disordered" evidence="1">
    <location>
        <begin position="34"/>
        <end position="342"/>
    </location>
</feature>
<dbReference type="VEuPathDB" id="TriTrypDB:BCY84_19843"/>
<name>A0A2V2XBD0_TRYCR</name>
<feature type="compositionally biased region" description="Polar residues" evidence="1">
    <location>
        <begin position="218"/>
        <end position="228"/>
    </location>
</feature>
<feature type="compositionally biased region" description="Low complexity" evidence="1">
    <location>
        <begin position="83"/>
        <end position="95"/>
    </location>
</feature>
<reference evidence="3 4" key="1">
    <citation type="journal article" date="2018" name="Microb. Genom.">
        <title>Expanding an expanded genome: long-read sequencing of Trypanosoma cruzi.</title>
        <authorList>
            <person name="Berna L."/>
            <person name="Rodriguez M."/>
            <person name="Chiribao M.L."/>
            <person name="Parodi-Talice A."/>
            <person name="Pita S."/>
            <person name="Rijo G."/>
            <person name="Alvarez-Valin F."/>
            <person name="Robello C."/>
        </authorList>
    </citation>
    <scope>NUCLEOTIDE SEQUENCE [LARGE SCALE GENOMIC DNA]</scope>
    <source>
        <strain evidence="3 4">TCC</strain>
    </source>
</reference>
<comment type="caution">
    <text evidence="3">The sequence shown here is derived from an EMBL/GenBank/DDBJ whole genome shotgun (WGS) entry which is preliminary data.</text>
</comment>
<dbReference type="VEuPathDB" id="TriTrypDB:ECC02_010352"/>
<sequence>MAMMTGRVLLVCALCVLWCGAGGRCEKVVVGSAAGGGGDVSGGKGAVKNTDTSTSGPDTSDSSIDVSKVNQATEKSEVKSLEGNGDNVDQQDVVVSRVEGEKKKNSSEQLEEPMKDDLGKEKTNPEIKNKEQEGGQPPQAQLNVQQQPQPQTQQSQTQLQQQPHAPASEEGKGVGENNTGGAGQPPLGVEDKGNEDSKALGKGDSLKSPGKESENSERVQTTAPNTVTPEHETQNEMLTPEQKTNESQSTDTSTNLPELQKENKEYPASTEGTARSTSTGSQEQEAEPSTSEEPSPFEEEQSTVTKTTEDARTPDAAATEKRQTVNNEKVGDSDSSTAVSHTTSPLLPLLLVVACAAAAAVVAA</sequence>
<evidence type="ECO:0000313" key="4">
    <source>
        <dbReference type="Proteomes" id="UP000246078"/>
    </source>
</evidence>
<dbReference type="VEuPathDB" id="TriTrypDB:TCDM_11730"/>
<feature type="signal peptide" evidence="2">
    <location>
        <begin position="1"/>
        <end position="25"/>
    </location>
</feature>
<feature type="compositionally biased region" description="Basic and acidic residues" evidence="1">
    <location>
        <begin position="189"/>
        <end position="217"/>
    </location>
</feature>
<dbReference type="VEuPathDB" id="TriTrypDB:TcCL_NonESM09949"/>